<dbReference type="EMBL" id="OX451739">
    <property type="protein sequence ID" value="CAI8608800.1"/>
    <property type="molecule type" value="Genomic_DNA"/>
</dbReference>
<dbReference type="AlphaFoldDB" id="A0AAV1AEB7"/>
<evidence type="ECO:0000313" key="12">
    <source>
        <dbReference type="EMBL" id="CAI8608800.1"/>
    </source>
</evidence>
<sequence length="363" mass="40177">MVPPNNNNTQNHENHQQQENSSSESKKPDQQQQQRVVVKCPRCDSSNTKFCYYNNYSLTQPRHFCKTCRRYWTNGGSLRNVPIGGGCRKKQKLKNSSLTSSSSSSPLSSISKYSSSPSLDFHLGGLLPLPLPLPFTSKPYFYNQFPSNSNTCVPTTSPSSFHLDPSSTSNPMMGLNLYPFSSTSNGSGFINENAIQGMNFMNVNTSTITPTTSTSTSLAIESLSCINQDLHLKLQQQRLATMFGGDDEKKDGIRGNDLVSQVSGIEKPQPILFQNLENSKAEMFQGVGDDGDMRKAGPSPSEWFFEMNSYSSVMTPTRTNDSVCMNGDHDNGNYINNNWINNGGVHAWSDVQQQQQLPYSALP</sequence>
<dbReference type="GO" id="GO:0043565">
    <property type="term" value="F:sequence-specific DNA binding"/>
    <property type="evidence" value="ECO:0007669"/>
    <property type="project" value="EnsemblPlants"/>
</dbReference>
<keyword evidence="4 9" id="KW-0805">Transcription regulation</keyword>
<dbReference type="InterPro" id="IPR045174">
    <property type="entry name" value="Dof"/>
</dbReference>
<feature type="domain" description="Dof-type" evidence="11">
    <location>
        <begin position="38"/>
        <end position="92"/>
    </location>
</feature>
<evidence type="ECO:0000256" key="3">
    <source>
        <dbReference type="ARBA" id="ARBA00022833"/>
    </source>
</evidence>
<dbReference type="GO" id="GO:0003700">
    <property type="term" value="F:DNA-binding transcription factor activity"/>
    <property type="evidence" value="ECO:0007669"/>
    <property type="project" value="UniProtKB-UniRule"/>
</dbReference>
<keyword evidence="3 9" id="KW-0862">Zinc</keyword>
<feature type="compositionally biased region" description="Low complexity" evidence="10">
    <location>
        <begin position="94"/>
        <end position="109"/>
    </location>
</feature>
<evidence type="ECO:0000256" key="9">
    <source>
        <dbReference type="RuleBase" id="RU369094"/>
    </source>
</evidence>
<dbReference type="InterPro" id="IPR003851">
    <property type="entry name" value="Znf_Dof"/>
</dbReference>
<keyword evidence="7 8" id="KW-0539">Nucleus</keyword>
<proteinExistence type="predicted"/>
<dbReference type="PANTHER" id="PTHR31992">
    <property type="entry name" value="DOF ZINC FINGER PROTEIN DOF1.4-RELATED"/>
    <property type="match status" value="1"/>
</dbReference>
<evidence type="ECO:0000256" key="5">
    <source>
        <dbReference type="ARBA" id="ARBA00023125"/>
    </source>
</evidence>
<evidence type="ECO:0000256" key="8">
    <source>
        <dbReference type="PROSITE-ProRule" id="PRU00071"/>
    </source>
</evidence>
<dbReference type="PANTHER" id="PTHR31992:SF344">
    <property type="entry name" value="DOF ZINC FINGER PROTEIN"/>
    <property type="match status" value="1"/>
</dbReference>
<protein>
    <recommendedName>
        <fullName evidence="9">Dof zinc finger protein</fullName>
    </recommendedName>
</protein>
<feature type="region of interest" description="Disordered" evidence="10">
    <location>
        <begin position="83"/>
        <end position="109"/>
    </location>
</feature>
<evidence type="ECO:0000259" key="11">
    <source>
        <dbReference type="PROSITE" id="PS50884"/>
    </source>
</evidence>
<dbReference type="GO" id="GO:1902066">
    <property type="term" value="P:regulation of cell wall pectin metabolic process"/>
    <property type="evidence" value="ECO:0007669"/>
    <property type="project" value="EnsemblPlants"/>
</dbReference>
<keyword evidence="6 9" id="KW-0804">Transcription</keyword>
<reference evidence="12 13" key="1">
    <citation type="submission" date="2023-01" db="EMBL/GenBank/DDBJ databases">
        <authorList>
            <person name="Kreplak J."/>
        </authorList>
    </citation>
    <scope>NUCLEOTIDE SEQUENCE [LARGE SCALE GENOMIC DNA]</scope>
</reference>
<dbReference type="PROSITE" id="PS01361">
    <property type="entry name" value="ZF_DOF_1"/>
    <property type="match status" value="1"/>
</dbReference>
<dbReference type="GO" id="GO:0005634">
    <property type="term" value="C:nucleus"/>
    <property type="evidence" value="ECO:0007669"/>
    <property type="project" value="UniProtKB-SubCell"/>
</dbReference>
<evidence type="ECO:0000256" key="10">
    <source>
        <dbReference type="SAM" id="MobiDB-lite"/>
    </source>
</evidence>
<evidence type="ECO:0000256" key="4">
    <source>
        <dbReference type="ARBA" id="ARBA00023015"/>
    </source>
</evidence>
<dbReference type="GO" id="GO:0010118">
    <property type="term" value="P:stomatal movement"/>
    <property type="evidence" value="ECO:0007669"/>
    <property type="project" value="EnsemblPlants"/>
</dbReference>
<keyword evidence="13" id="KW-1185">Reference proteome</keyword>
<name>A0AAV1AEB7_VICFA</name>
<comment type="subcellular location">
    <subcellularLocation>
        <location evidence="8 9">Nucleus</location>
    </subcellularLocation>
</comment>
<dbReference type="PROSITE" id="PS50884">
    <property type="entry name" value="ZF_DOF_2"/>
    <property type="match status" value="1"/>
</dbReference>
<accession>A0AAV1AEB7</accession>
<gene>
    <name evidence="12" type="ORF">VFH_IV103200</name>
</gene>
<keyword evidence="2 8" id="KW-0863">Zinc-finger</keyword>
<feature type="compositionally biased region" description="Low complexity" evidence="10">
    <location>
        <begin position="1"/>
        <end position="23"/>
    </location>
</feature>
<dbReference type="Pfam" id="PF02701">
    <property type="entry name" value="Zn_ribbon_Dof"/>
    <property type="match status" value="1"/>
</dbReference>
<feature type="region of interest" description="Disordered" evidence="10">
    <location>
        <begin position="1"/>
        <end position="33"/>
    </location>
</feature>
<dbReference type="Proteomes" id="UP001157006">
    <property type="component" value="Chromosome 4"/>
</dbReference>
<evidence type="ECO:0000256" key="2">
    <source>
        <dbReference type="ARBA" id="ARBA00022771"/>
    </source>
</evidence>
<evidence type="ECO:0000313" key="13">
    <source>
        <dbReference type="Proteomes" id="UP001157006"/>
    </source>
</evidence>
<dbReference type="GO" id="GO:0008270">
    <property type="term" value="F:zinc ion binding"/>
    <property type="evidence" value="ECO:0007669"/>
    <property type="project" value="UniProtKB-KW"/>
</dbReference>
<dbReference type="GO" id="GO:0010052">
    <property type="term" value="P:guard cell differentiation"/>
    <property type="evidence" value="ECO:0007669"/>
    <property type="project" value="EnsemblPlants"/>
</dbReference>
<keyword evidence="1 9" id="KW-0479">Metal-binding</keyword>
<comment type="function">
    <text evidence="9">Transcription factor that binds specifically to a 5'-AA[AG]G-3' consensus core sequence.</text>
</comment>
<evidence type="ECO:0000256" key="1">
    <source>
        <dbReference type="ARBA" id="ARBA00022723"/>
    </source>
</evidence>
<evidence type="ECO:0000256" key="6">
    <source>
        <dbReference type="ARBA" id="ARBA00023163"/>
    </source>
</evidence>
<evidence type="ECO:0000256" key="7">
    <source>
        <dbReference type="ARBA" id="ARBA00023242"/>
    </source>
</evidence>
<dbReference type="GO" id="GO:0045893">
    <property type="term" value="P:positive regulation of DNA-templated transcription"/>
    <property type="evidence" value="ECO:0007669"/>
    <property type="project" value="EnsemblPlants"/>
</dbReference>
<organism evidence="12 13">
    <name type="scientific">Vicia faba</name>
    <name type="common">Broad bean</name>
    <name type="synonym">Faba vulgaris</name>
    <dbReference type="NCBI Taxonomy" id="3906"/>
    <lineage>
        <taxon>Eukaryota</taxon>
        <taxon>Viridiplantae</taxon>
        <taxon>Streptophyta</taxon>
        <taxon>Embryophyta</taxon>
        <taxon>Tracheophyta</taxon>
        <taxon>Spermatophyta</taxon>
        <taxon>Magnoliopsida</taxon>
        <taxon>eudicotyledons</taxon>
        <taxon>Gunneridae</taxon>
        <taxon>Pentapetalae</taxon>
        <taxon>rosids</taxon>
        <taxon>fabids</taxon>
        <taxon>Fabales</taxon>
        <taxon>Fabaceae</taxon>
        <taxon>Papilionoideae</taxon>
        <taxon>50 kb inversion clade</taxon>
        <taxon>NPAAA clade</taxon>
        <taxon>Hologalegina</taxon>
        <taxon>IRL clade</taxon>
        <taxon>Fabeae</taxon>
        <taxon>Vicia</taxon>
    </lineage>
</organism>
<keyword evidence="5 8" id="KW-0238">DNA-binding</keyword>